<dbReference type="Proteomes" id="UP000789704">
    <property type="component" value="Unassembled WGS sequence"/>
</dbReference>
<protein>
    <submittedName>
        <fullName evidence="1">Uncharacterized protein</fullName>
    </submittedName>
</protein>
<accession>A0A9N8RXZ0</accession>
<evidence type="ECO:0000313" key="2">
    <source>
        <dbReference type="Proteomes" id="UP000789704"/>
    </source>
</evidence>
<sequence>MIPFYEHPEWAPCPRMPITLNNQLCFAYDTTPKGESWQRVRGQVQRAGMLDGRAYEFMLTHGQGRGVVQRYYLYFRYDGRLYFVFTGDSWPGSIDIRTAV</sequence>
<dbReference type="AlphaFoldDB" id="A0A9N8RXZ0"/>
<organism evidence="1 2">
    <name type="scientific">Paraburkholderia saeva</name>
    <dbReference type="NCBI Taxonomy" id="2777537"/>
    <lineage>
        <taxon>Bacteria</taxon>
        <taxon>Pseudomonadati</taxon>
        <taxon>Pseudomonadota</taxon>
        <taxon>Betaproteobacteria</taxon>
        <taxon>Burkholderiales</taxon>
        <taxon>Burkholderiaceae</taxon>
        <taxon>Paraburkholderia</taxon>
    </lineage>
</organism>
<dbReference type="RefSeq" id="WP_228877853.1">
    <property type="nucleotide sequence ID" value="NZ_CAJQZC010000005.1"/>
</dbReference>
<gene>
    <name evidence="1" type="ORF">LMG31841_02982</name>
</gene>
<name>A0A9N8RXZ0_9BURK</name>
<reference evidence="1" key="1">
    <citation type="submission" date="2021-04" db="EMBL/GenBank/DDBJ databases">
        <authorList>
            <person name="Vanwijnsberghe S."/>
        </authorList>
    </citation>
    <scope>NUCLEOTIDE SEQUENCE</scope>
    <source>
        <strain evidence="1">LMG 31841</strain>
    </source>
</reference>
<comment type="caution">
    <text evidence="1">The sequence shown here is derived from an EMBL/GenBank/DDBJ whole genome shotgun (WGS) entry which is preliminary data.</text>
</comment>
<keyword evidence="2" id="KW-1185">Reference proteome</keyword>
<dbReference type="EMBL" id="CAJQZC010000005">
    <property type="protein sequence ID" value="CAG4901349.1"/>
    <property type="molecule type" value="Genomic_DNA"/>
</dbReference>
<evidence type="ECO:0000313" key="1">
    <source>
        <dbReference type="EMBL" id="CAG4901349.1"/>
    </source>
</evidence>
<proteinExistence type="predicted"/>